<dbReference type="KEGG" id="mig:Metig_1175"/>
<dbReference type="HOGENOM" id="CLU_2613654_0_0_2"/>
<evidence type="ECO:0000256" key="1">
    <source>
        <dbReference type="SAM" id="Phobius"/>
    </source>
</evidence>
<dbReference type="STRING" id="880724.Metig_1175"/>
<dbReference type="EMBL" id="CP002737">
    <property type="protein sequence ID" value="AEF96713.1"/>
    <property type="molecule type" value="Genomic_DNA"/>
</dbReference>
<protein>
    <submittedName>
        <fullName evidence="2">Uncharacterized protein</fullName>
    </submittedName>
</protein>
<dbReference type="Proteomes" id="UP000009227">
    <property type="component" value="Chromosome"/>
</dbReference>
<reference evidence="2 3" key="1">
    <citation type="submission" date="2011-05" db="EMBL/GenBank/DDBJ databases">
        <title>Complete sequence of Methanotorris igneus Kol 5.</title>
        <authorList>
            <consortium name="US DOE Joint Genome Institute"/>
            <person name="Lucas S."/>
            <person name="Han J."/>
            <person name="Lapidus A."/>
            <person name="Cheng J.-F."/>
            <person name="Goodwin L."/>
            <person name="Pitluck S."/>
            <person name="Peters L."/>
            <person name="Mikhailova N."/>
            <person name="Chertkov O."/>
            <person name="Han C."/>
            <person name="Tapia R."/>
            <person name="Land M."/>
            <person name="Hauser L."/>
            <person name="Kyrpides N."/>
            <person name="Ivanova N."/>
            <person name="Pagani I."/>
            <person name="Sieprawska-Lupa M."/>
            <person name="Whitman W."/>
            <person name="Woyke T."/>
        </authorList>
    </citation>
    <scope>NUCLEOTIDE SEQUENCE [LARGE SCALE GENOMIC DNA]</scope>
    <source>
        <strain evidence="3">DSM 5666 / JCM 11834 / Kol 5</strain>
    </source>
</reference>
<keyword evidence="3" id="KW-1185">Reference proteome</keyword>
<feature type="transmembrane region" description="Helical" evidence="1">
    <location>
        <begin position="12"/>
        <end position="45"/>
    </location>
</feature>
<keyword evidence="1" id="KW-0812">Transmembrane</keyword>
<sequence>MTINLPKVLNILMVPIIMVLNASLSTLYLLLTIWEIMGFVLEFVAKNNMTFKNVKLQVLVRLCSFWQGWDYMMKRICH</sequence>
<proteinExistence type="predicted"/>
<dbReference type="AlphaFoldDB" id="F6BE02"/>
<keyword evidence="1" id="KW-1133">Transmembrane helix</keyword>
<evidence type="ECO:0000313" key="3">
    <source>
        <dbReference type="Proteomes" id="UP000009227"/>
    </source>
</evidence>
<accession>F6BE02</accession>
<name>F6BE02_METIK</name>
<evidence type="ECO:0000313" key="2">
    <source>
        <dbReference type="EMBL" id="AEF96713.1"/>
    </source>
</evidence>
<organism evidence="3">
    <name type="scientific">Methanotorris igneus (strain DSM 5666 / JCM 11834 / Kol 5)</name>
    <dbReference type="NCBI Taxonomy" id="880724"/>
    <lineage>
        <taxon>Archaea</taxon>
        <taxon>Methanobacteriati</taxon>
        <taxon>Methanobacteriota</taxon>
        <taxon>Methanomada group</taxon>
        <taxon>Methanococci</taxon>
        <taxon>Methanococcales</taxon>
        <taxon>Methanocaldococcaceae</taxon>
        <taxon>Methanotorris</taxon>
    </lineage>
</organism>
<gene>
    <name evidence="2" type="ordered locus">Metig_1175</name>
</gene>
<keyword evidence="1" id="KW-0472">Membrane</keyword>